<reference evidence="2" key="1">
    <citation type="journal article" date="2022" name="Mol. Ecol. Resour.">
        <title>The genomes of chicory, endive, great burdock and yacon provide insights into Asteraceae palaeo-polyploidization history and plant inulin production.</title>
        <authorList>
            <person name="Fan W."/>
            <person name="Wang S."/>
            <person name="Wang H."/>
            <person name="Wang A."/>
            <person name="Jiang F."/>
            <person name="Liu H."/>
            <person name="Zhao H."/>
            <person name="Xu D."/>
            <person name="Zhang Y."/>
        </authorList>
    </citation>
    <scope>NUCLEOTIDE SEQUENCE [LARGE SCALE GENOMIC DNA]</scope>
    <source>
        <strain evidence="2">cv. Niubang</strain>
    </source>
</reference>
<keyword evidence="2" id="KW-1185">Reference proteome</keyword>
<dbReference type="EMBL" id="CM042047">
    <property type="protein sequence ID" value="KAI3770607.1"/>
    <property type="molecule type" value="Genomic_DNA"/>
</dbReference>
<dbReference type="Proteomes" id="UP001055879">
    <property type="component" value="Linkage Group LG01"/>
</dbReference>
<sequence length="90" mass="10141">MMVETMAIQSQLLRLQGIVKELFIRLTGQDEPIDIKEALASTHSSKWLGSIRATGCKLVFKVKDDNRYKARLVAKGYAQRKGIEYVGSQI</sequence>
<comment type="caution">
    <text evidence="1">The sequence shown here is derived from an EMBL/GenBank/DDBJ whole genome shotgun (WGS) entry which is preliminary data.</text>
</comment>
<name>A0ACB9FJ02_ARCLA</name>
<evidence type="ECO:0000313" key="1">
    <source>
        <dbReference type="EMBL" id="KAI3770607.1"/>
    </source>
</evidence>
<organism evidence="1 2">
    <name type="scientific">Arctium lappa</name>
    <name type="common">Greater burdock</name>
    <name type="synonym">Lappa major</name>
    <dbReference type="NCBI Taxonomy" id="4217"/>
    <lineage>
        <taxon>Eukaryota</taxon>
        <taxon>Viridiplantae</taxon>
        <taxon>Streptophyta</taxon>
        <taxon>Embryophyta</taxon>
        <taxon>Tracheophyta</taxon>
        <taxon>Spermatophyta</taxon>
        <taxon>Magnoliopsida</taxon>
        <taxon>eudicotyledons</taxon>
        <taxon>Gunneridae</taxon>
        <taxon>Pentapetalae</taxon>
        <taxon>asterids</taxon>
        <taxon>campanulids</taxon>
        <taxon>Asterales</taxon>
        <taxon>Asteraceae</taxon>
        <taxon>Carduoideae</taxon>
        <taxon>Cardueae</taxon>
        <taxon>Arctiinae</taxon>
        <taxon>Arctium</taxon>
    </lineage>
</organism>
<protein>
    <submittedName>
        <fullName evidence="1">Uncharacterized protein</fullName>
    </submittedName>
</protein>
<gene>
    <name evidence="1" type="ORF">L6452_01747</name>
</gene>
<reference evidence="1 2" key="2">
    <citation type="journal article" date="2022" name="Mol. Ecol. Resour.">
        <title>The genomes of chicory, endive, great burdock and yacon provide insights into Asteraceae paleo-polyploidization history and plant inulin production.</title>
        <authorList>
            <person name="Fan W."/>
            <person name="Wang S."/>
            <person name="Wang H."/>
            <person name="Wang A."/>
            <person name="Jiang F."/>
            <person name="Liu H."/>
            <person name="Zhao H."/>
            <person name="Xu D."/>
            <person name="Zhang Y."/>
        </authorList>
    </citation>
    <scope>NUCLEOTIDE SEQUENCE [LARGE SCALE GENOMIC DNA]</scope>
    <source>
        <strain evidence="2">cv. Niubang</strain>
    </source>
</reference>
<accession>A0ACB9FJ02</accession>
<evidence type="ECO:0000313" key="2">
    <source>
        <dbReference type="Proteomes" id="UP001055879"/>
    </source>
</evidence>
<proteinExistence type="predicted"/>